<protein>
    <submittedName>
        <fullName evidence="1">Uncharacterized protein</fullName>
    </submittedName>
</protein>
<dbReference type="EMBL" id="CACQ02006363">
    <property type="protein sequence ID" value="CCF43773.1"/>
    <property type="molecule type" value="Genomic_DNA"/>
</dbReference>
<name>H1VU65_COLHI</name>
<feature type="non-terminal residue" evidence="1">
    <location>
        <position position="98"/>
    </location>
</feature>
<gene>
    <name evidence="1" type="ORF">CH063_13378</name>
</gene>
<accession>H1VU65</accession>
<sequence length="98" mass="10675">MELRRLGRRDDFLCVEGRPSALSKFKTTNDNWGNSPLASPFEDGREQVGVVDEVAVVAGTEDLFVKRGLEGVLAGVDIVDEVLSDVGEGREEVVAREV</sequence>
<reference evidence="2" key="1">
    <citation type="journal article" date="2012" name="Nat. Genet.">
        <title>Lifestyle transitions in plant pathogenic Colletotrichum fungi deciphered by genome and transcriptome analyses.</title>
        <authorList>
            <person name="O'Connell R.J."/>
            <person name="Thon M.R."/>
            <person name="Hacquard S."/>
            <person name="Amyotte S.G."/>
            <person name="Kleemann J."/>
            <person name="Torres M.F."/>
            <person name="Damm U."/>
            <person name="Buiate E.A."/>
            <person name="Epstein L."/>
            <person name="Alkan N."/>
            <person name="Altmueller J."/>
            <person name="Alvarado-Balderrama L."/>
            <person name="Bauser C.A."/>
            <person name="Becker C."/>
            <person name="Birren B.W."/>
            <person name="Chen Z."/>
            <person name="Choi J."/>
            <person name="Crouch J.A."/>
            <person name="Duvick J.P."/>
            <person name="Farman M.A."/>
            <person name="Gan P."/>
            <person name="Heiman D."/>
            <person name="Henrissat B."/>
            <person name="Howard R.J."/>
            <person name="Kabbage M."/>
            <person name="Koch C."/>
            <person name="Kracher B."/>
            <person name="Kubo Y."/>
            <person name="Law A.D."/>
            <person name="Lebrun M.-H."/>
            <person name="Lee Y.-H."/>
            <person name="Miyara I."/>
            <person name="Moore N."/>
            <person name="Neumann U."/>
            <person name="Nordstroem K."/>
            <person name="Panaccione D.G."/>
            <person name="Panstruga R."/>
            <person name="Place M."/>
            <person name="Proctor R.H."/>
            <person name="Prusky D."/>
            <person name="Rech G."/>
            <person name="Reinhardt R."/>
            <person name="Rollins J.A."/>
            <person name="Rounsley S."/>
            <person name="Schardl C.L."/>
            <person name="Schwartz D.C."/>
            <person name="Shenoy N."/>
            <person name="Shirasu K."/>
            <person name="Sikhakolli U.R."/>
            <person name="Stueber K."/>
            <person name="Sukno S.A."/>
            <person name="Sweigard J.A."/>
            <person name="Takano Y."/>
            <person name="Takahara H."/>
            <person name="Trail F."/>
            <person name="van der Does H.C."/>
            <person name="Voll L.M."/>
            <person name="Will I."/>
            <person name="Young S."/>
            <person name="Zeng Q."/>
            <person name="Zhang J."/>
            <person name="Zhou S."/>
            <person name="Dickman M.B."/>
            <person name="Schulze-Lefert P."/>
            <person name="Ver Loren van Themaat E."/>
            <person name="Ma L.-J."/>
            <person name="Vaillancourt L.J."/>
        </authorList>
    </citation>
    <scope>NUCLEOTIDE SEQUENCE [LARGE SCALE GENOMIC DNA]</scope>
    <source>
        <strain evidence="2">IMI 349063</strain>
    </source>
</reference>
<evidence type="ECO:0000313" key="1">
    <source>
        <dbReference type="EMBL" id="CCF43773.1"/>
    </source>
</evidence>
<dbReference type="AlphaFoldDB" id="H1VU65"/>
<dbReference type="Proteomes" id="UP000007174">
    <property type="component" value="Unassembled WGS sequence"/>
</dbReference>
<proteinExistence type="predicted"/>
<organism evidence="1 2">
    <name type="scientific">Colletotrichum higginsianum (strain IMI 349063)</name>
    <name type="common">Crucifer anthracnose fungus</name>
    <dbReference type="NCBI Taxonomy" id="759273"/>
    <lineage>
        <taxon>Eukaryota</taxon>
        <taxon>Fungi</taxon>
        <taxon>Dikarya</taxon>
        <taxon>Ascomycota</taxon>
        <taxon>Pezizomycotina</taxon>
        <taxon>Sordariomycetes</taxon>
        <taxon>Hypocreomycetidae</taxon>
        <taxon>Glomerellales</taxon>
        <taxon>Glomerellaceae</taxon>
        <taxon>Colletotrichum</taxon>
        <taxon>Colletotrichum destructivum species complex</taxon>
    </lineage>
</organism>
<dbReference type="HOGENOM" id="CLU_2339089_0_0_1"/>
<evidence type="ECO:0000313" key="2">
    <source>
        <dbReference type="Proteomes" id="UP000007174"/>
    </source>
</evidence>